<organism evidence="5">
    <name type="scientific">Desulfitobacterium hafniense</name>
    <name type="common">Desulfitobacterium frappieri</name>
    <dbReference type="NCBI Taxonomy" id="49338"/>
    <lineage>
        <taxon>Bacteria</taxon>
        <taxon>Bacillati</taxon>
        <taxon>Bacillota</taxon>
        <taxon>Clostridia</taxon>
        <taxon>Eubacteriales</taxon>
        <taxon>Desulfitobacteriaceae</taxon>
        <taxon>Desulfitobacterium</taxon>
    </lineage>
</organism>
<feature type="domain" description="Dihydrodipicolinate reductase N-terminal" evidence="3">
    <location>
        <begin position="6"/>
        <end position="76"/>
    </location>
</feature>
<dbReference type="GO" id="GO:0009089">
    <property type="term" value="P:lysine biosynthetic process via diaminopimelate"/>
    <property type="evidence" value="ECO:0007669"/>
    <property type="project" value="InterPro"/>
</dbReference>
<dbReference type="InterPro" id="IPR045760">
    <property type="entry name" value="DAP_DH_C"/>
</dbReference>
<dbReference type="Gene3D" id="3.40.50.720">
    <property type="entry name" value="NAD(P)-binding Rossmann-like Domain"/>
    <property type="match status" value="1"/>
</dbReference>
<evidence type="ECO:0000259" key="3">
    <source>
        <dbReference type="Pfam" id="PF01113"/>
    </source>
</evidence>
<reference evidence="5" key="1">
    <citation type="submission" date="2014-07" db="EMBL/GenBank/DDBJ databases">
        <authorList>
            <person name="Hornung V.Bastian."/>
        </authorList>
    </citation>
    <scope>NUCLEOTIDE SEQUENCE</scope>
    <source>
        <strain evidence="5">PCE-S</strain>
    </source>
</reference>
<dbReference type="SUPFAM" id="SSF51735">
    <property type="entry name" value="NAD(P)-binding Rossmann-fold domains"/>
    <property type="match status" value="1"/>
</dbReference>
<keyword evidence="1" id="KW-0521">NADP</keyword>
<name>A0A098B504_DESHA</name>
<evidence type="ECO:0000313" key="5">
    <source>
        <dbReference type="EMBL" id="CDX03958.1"/>
    </source>
</evidence>
<dbReference type="EC" id="1.17.1.8" evidence="5"/>
<feature type="domain" description="2,4-diaminopentanoate dehydrogenase C-terminal" evidence="4">
    <location>
        <begin position="143"/>
        <end position="352"/>
    </location>
</feature>
<dbReference type="RefSeq" id="WP_018213827.1">
    <property type="nucleotide sequence ID" value="NZ_LK996017.1"/>
</dbReference>
<evidence type="ECO:0000259" key="4">
    <source>
        <dbReference type="Pfam" id="PF19328"/>
    </source>
</evidence>
<sequence length="366" mass="40644">MKKRYKLMVWGPGRMGSHCIWEIANSKEFELVGVRGYLEKEIGVDAGELVGIAPMGIRITDDVEALLKIDCDCVVHTVREDAKYGTDDEILKILAAGKNLVTVLPYQNAHLFREQEFIEKLEAACRAGGSTFYAGGIDPDLVSNRILLSLTGACADVKTIHLQEQWDCSSAQPGPLQVIGFGKAPEEAKKVVIAYAVASHFQKSIVRTAEKVLGVKYDRIEESHHYIPTPVDMQKPFLIPAGCVGRITHRMQGFVDSIGPDPLFEHEFHWHIGDSMLPEGVQPGQNYVAMIEGRPSMKMTLDFRVSNENDDRFFELGNMKVVPGYIATLIPCMQAIPHIVAAPPGIMPSFDPSLHWMQDLRDSVTK</sequence>
<protein>
    <submittedName>
        <fullName evidence="5">Dihydrodipicolinate reductase, protein</fullName>
        <ecNumber evidence="5">1.17.1.8</ecNumber>
    </submittedName>
</protein>
<dbReference type="InterPro" id="IPR036291">
    <property type="entry name" value="NAD(P)-bd_dom_sf"/>
</dbReference>
<dbReference type="Pfam" id="PF01113">
    <property type="entry name" value="DapB_N"/>
    <property type="match status" value="1"/>
</dbReference>
<dbReference type="AlphaFoldDB" id="A0A098B504"/>
<evidence type="ECO:0000256" key="1">
    <source>
        <dbReference type="ARBA" id="ARBA00022857"/>
    </source>
</evidence>
<dbReference type="Pfam" id="PF19328">
    <property type="entry name" value="DAP_DH_C"/>
    <property type="match status" value="1"/>
</dbReference>
<evidence type="ECO:0000256" key="2">
    <source>
        <dbReference type="ARBA" id="ARBA00023002"/>
    </source>
</evidence>
<keyword evidence="2 5" id="KW-0560">Oxidoreductase</keyword>
<proteinExistence type="predicted"/>
<dbReference type="InterPro" id="IPR000846">
    <property type="entry name" value="DapB_N"/>
</dbReference>
<dbReference type="GO" id="GO:0008839">
    <property type="term" value="F:4-hydroxy-tetrahydrodipicolinate reductase"/>
    <property type="evidence" value="ECO:0007669"/>
    <property type="project" value="UniProtKB-EC"/>
</dbReference>
<dbReference type="EMBL" id="LK996017">
    <property type="protein sequence ID" value="CDX03958.1"/>
    <property type="molecule type" value="Genomic_DNA"/>
</dbReference>
<dbReference type="CDD" id="cd24146">
    <property type="entry name" value="nat-AmDH_N_like"/>
    <property type="match status" value="1"/>
</dbReference>
<accession>A0A098B504</accession>
<dbReference type="PATRIC" id="fig|49338.4.peg.4381"/>
<gene>
    <name evidence="5" type="ORF">DPCES_4072</name>
</gene>